<dbReference type="SUPFAM" id="SSF46689">
    <property type="entry name" value="Homeodomain-like"/>
    <property type="match status" value="1"/>
</dbReference>
<sequence>MIDCPRKNVRIGEEYQARIPQKISHESHLHIPNCNSKNENVTAILKVDGTIECTKVWDPVKYKISSLDYDIFCIVGEKNFNGDCLDLCLSLLHIFDYNPRHVYSIINPCLSAKGCNVVSICFKDDWSISDQKKFQKCIEIYGKRFDLFKNDLPSKKITDIVKFYYHWKKSNYYEIYKSSRPKMHTKF</sequence>
<protein>
    <recommendedName>
        <fullName evidence="6">ELM2 domain-containing protein</fullName>
    </recommendedName>
</protein>
<dbReference type="Proteomes" id="UP000281549">
    <property type="component" value="Unassembled WGS sequence"/>
</dbReference>
<evidence type="ECO:0000256" key="1">
    <source>
        <dbReference type="ARBA" id="ARBA00022723"/>
    </source>
</evidence>
<evidence type="ECO:0000313" key="10">
    <source>
        <dbReference type="Proteomes" id="UP000281549"/>
    </source>
</evidence>
<dbReference type="InterPro" id="IPR009057">
    <property type="entry name" value="Homeodomain-like_sf"/>
</dbReference>
<feature type="domain" description="ELM2" evidence="6">
    <location>
        <begin position="9"/>
        <end position="59"/>
    </location>
</feature>
<keyword evidence="5" id="KW-0539">Nucleus</keyword>
<dbReference type="EMBL" id="ML005004">
    <property type="protein sequence ID" value="RKP20953.1"/>
    <property type="molecule type" value="Genomic_DNA"/>
</dbReference>
<dbReference type="PANTHER" id="PTHR10865">
    <property type="entry name" value="METASTASIS-ASSOCIATED PROTEIN AND MESODERM INDUCTION EARLY RESPONSE PROTEIN"/>
    <property type="match status" value="1"/>
</dbReference>
<evidence type="ECO:0000313" key="7">
    <source>
        <dbReference type="EMBL" id="EPZ32558.1"/>
    </source>
</evidence>
<evidence type="ECO:0000313" key="8">
    <source>
        <dbReference type="EMBL" id="RKP20953.1"/>
    </source>
</evidence>
<dbReference type="AlphaFoldDB" id="A0A075AQQ1"/>
<evidence type="ECO:0000256" key="2">
    <source>
        <dbReference type="ARBA" id="ARBA00022771"/>
    </source>
</evidence>
<dbReference type="STRING" id="988480.A0A075AQQ1"/>
<dbReference type="GO" id="GO:0005654">
    <property type="term" value="C:nucleoplasm"/>
    <property type="evidence" value="ECO:0007669"/>
    <property type="project" value="TreeGrafter"/>
</dbReference>
<organism evidence="7 9">
    <name type="scientific">Rozella allomycis (strain CSF55)</name>
    <dbReference type="NCBI Taxonomy" id="988480"/>
    <lineage>
        <taxon>Eukaryota</taxon>
        <taxon>Fungi</taxon>
        <taxon>Fungi incertae sedis</taxon>
        <taxon>Cryptomycota</taxon>
        <taxon>Cryptomycota incertae sedis</taxon>
        <taxon>Rozella</taxon>
    </lineage>
</organism>
<dbReference type="InterPro" id="IPR040138">
    <property type="entry name" value="MIER/MTA"/>
</dbReference>
<dbReference type="GO" id="GO:0042826">
    <property type="term" value="F:histone deacetylase binding"/>
    <property type="evidence" value="ECO:0007669"/>
    <property type="project" value="TreeGrafter"/>
</dbReference>
<dbReference type="Proteomes" id="UP000030755">
    <property type="component" value="Unassembled WGS sequence"/>
</dbReference>
<evidence type="ECO:0000256" key="4">
    <source>
        <dbReference type="ARBA" id="ARBA00023125"/>
    </source>
</evidence>
<keyword evidence="2" id="KW-0863">Zinc-finger</keyword>
<dbReference type="OrthoDB" id="336088at2759"/>
<dbReference type="EMBL" id="KE561144">
    <property type="protein sequence ID" value="EPZ32558.1"/>
    <property type="molecule type" value="Genomic_DNA"/>
</dbReference>
<keyword evidence="9" id="KW-1185">Reference proteome</keyword>
<dbReference type="GO" id="GO:0000122">
    <property type="term" value="P:negative regulation of transcription by RNA polymerase II"/>
    <property type="evidence" value="ECO:0007669"/>
    <property type="project" value="TreeGrafter"/>
</dbReference>
<dbReference type="HOGENOM" id="CLU_1448500_0_0_1"/>
<keyword evidence="4" id="KW-0238">DNA-binding</keyword>
<reference evidence="8" key="3">
    <citation type="submission" date="2018-08" db="EMBL/GenBank/DDBJ databases">
        <title>Leveraging single-cell genomics to expand the Fungal Tree of Life.</title>
        <authorList>
            <consortium name="DOE Joint Genome Institute"/>
            <person name="Ahrendt S.R."/>
            <person name="Quandt C.A."/>
            <person name="Ciobanu D."/>
            <person name="Clum A."/>
            <person name="Salamov A."/>
            <person name="Andreopoulos B."/>
            <person name="Cheng J.-F."/>
            <person name="Woyke T."/>
            <person name="Pelin A."/>
            <person name="Henrissat B."/>
            <person name="Reynolds N."/>
            <person name="Benny G.L."/>
            <person name="Smith M.E."/>
            <person name="James T.Y."/>
            <person name="Grigoriev I.V."/>
        </authorList>
    </citation>
    <scope>NUCLEOTIDE SEQUENCE</scope>
    <source>
        <strain evidence="8">CSF55</strain>
    </source>
</reference>
<evidence type="ECO:0000256" key="3">
    <source>
        <dbReference type="ARBA" id="ARBA00022833"/>
    </source>
</evidence>
<dbReference type="Pfam" id="PF01448">
    <property type="entry name" value="ELM2"/>
    <property type="match status" value="1"/>
</dbReference>
<keyword evidence="1" id="KW-0479">Metal-binding</keyword>
<gene>
    <name evidence="7" type="ORF">O9G_004132</name>
    <name evidence="8" type="ORF">ROZALSC1DRAFT_27604</name>
</gene>
<dbReference type="FunFam" id="1.10.10.60:FF:000012">
    <property type="entry name" value="Metastasis-associated 1 family, member 3"/>
    <property type="match status" value="1"/>
</dbReference>
<accession>A0A075AQQ1</accession>
<evidence type="ECO:0000259" key="6">
    <source>
        <dbReference type="Pfam" id="PF01448"/>
    </source>
</evidence>
<proteinExistence type="predicted"/>
<dbReference type="GO" id="GO:0008270">
    <property type="term" value="F:zinc ion binding"/>
    <property type="evidence" value="ECO:0007669"/>
    <property type="project" value="UniProtKB-KW"/>
</dbReference>
<evidence type="ECO:0000313" key="9">
    <source>
        <dbReference type="Proteomes" id="UP000030755"/>
    </source>
</evidence>
<name>A0A075AQQ1_ROZAC</name>
<dbReference type="GO" id="GO:0003677">
    <property type="term" value="F:DNA binding"/>
    <property type="evidence" value="ECO:0007669"/>
    <property type="project" value="UniProtKB-KW"/>
</dbReference>
<dbReference type="InterPro" id="IPR000949">
    <property type="entry name" value="ELM2_dom"/>
</dbReference>
<reference evidence="10" key="2">
    <citation type="journal article" date="2018" name="Nat. Microbiol.">
        <title>Leveraging single-cell genomics to expand the fungal tree of life.</title>
        <authorList>
            <person name="Ahrendt S.R."/>
            <person name="Quandt C.A."/>
            <person name="Ciobanu D."/>
            <person name="Clum A."/>
            <person name="Salamov A."/>
            <person name="Andreopoulos B."/>
            <person name="Cheng J.F."/>
            <person name="Woyke T."/>
            <person name="Pelin A."/>
            <person name="Henrissat B."/>
            <person name="Reynolds N.K."/>
            <person name="Benny G.L."/>
            <person name="Smith M.E."/>
            <person name="James T.Y."/>
            <person name="Grigoriev I.V."/>
        </authorList>
    </citation>
    <scope>NUCLEOTIDE SEQUENCE [LARGE SCALE GENOMIC DNA]</scope>
    <source>
        <strain evidence="10">CSF55</strain>
    </source>
</reference>
<evidence type="ECO:0000256" key="5">
    <source>
        <dbReference type="ARBA" id="ARBA00023242"/>
    </source>
</evidence>
<dbReference type="Gene3D" id="1.10.10.60">
    <property type="entry name" value="Homeodomain-like"/>
    <property type="match status" value="1"/>
</dbReference>
<dbReference type="PANTHER" id="PTHR10865:SF28">
    <property type="entry name" value="ELM2 DOMAIN-CONTAINING PROTEIN"/>
    <property type="match status" value="1"/>
</dbReference>
<keyword evidence="3" id="KW-0862">Zinc</keyword>
<reference evidence="7 9" key="1">
    <citation type="journal article" date="2013" name="Curr. Biol.">
        <title>Shared signatures of parasitism and phylogenomics unite Cryptomycota and microsporidia.</title>
        <authorList>
            <person name="James T.Y."/>
            <person name="Pelin A."/>
            <person name="Bonen L."/>
            <person name="Ahrendt S."/>
            <person name="Sain D."/>
            <person name="Corradi N."/>
            <person name="Stajich J.E."/>
        </authorList>
    </citation>
    <scope>NUCLEOTIDE SEQUENCE [LARGE SCALE GENOMIC DNA]</scope>
    <source>
        <strain evidence="7 9">CSF55</strain>
        <strain evidence="7 9">CSF55</strain>
    </source>
</reference>
<dbReference type="GO" id="GO:0003714">
    <property type="term" value="F:transcription corepressor activity"/>
    <property type="evidence" value="ECO:0007669"/>
    <property type="project" value="TreeGrafter"/>
</dbReference>